<feature type="transmembrane region" description="Helical" evidence="1">
    <location>
        <begin position="64"/>
        <end position="83"/>
    </location>
</feature>
<dbReference type="RefSeq" id="WP_086636718.1">
    <property type="nucleotide sequence ID" value="NZ_MRZU01000003.1"/>
</dbReference>
<feature type="transmembrane region" description="Helical" evidence="1">
    <location>
        <begin position="119"/>
        <end position="139"/>
    </location>
</feature>
<keyword evidence="1" id="KW-0812">Transmembrane</keyword>
<feature type="transmembrane region" description="Helical" evidence="1">
    <location>
        <begin position="95"/>
        <end position="113"/>
    </location>
</feature>
<keyword evidence="3" id="KW-1185">Reference proteome</keyword>
<name>A0A1Y3GH00_9EURY</name>
<proteinExistence type="predicted"/>
<evidence type="ECO:0000313" key="2">
    <source>
        <dbReference type="EMBL" id="OUJ18646.1"/>
    </source>
</evidence>
<dbReference type="Proteomes" id="UP000195137">
    <property type="component" value="Unassembled WGS sequence"/>
</dbReference>
<sequence length="182" mass="19568">MLGLEEVIILLAAAWFVDFAALFPVGAHLIGWGKGRPVWTILFIGGLIHFVLGISAATVGGDPLTGFAIMVFGWIFVGIGFMVHRGYDPVGVGHLALFTGIIFLAYAVYYGAVYGGTYGWLWALIMVTIFLILLIVAMMDYGKVSERFCGIALMVFALEALIIGTVLILGVGLETFGWITGI</sequence>
<keyword evidence="1" id="KW-0472">Membrane</keyword>
<feature type="transmembrane region" description="Helical" evidence="1">
    <location>
        <begin position="6"/>
        <end position="26"/>
    </location>
</feature>
<protein>
    <submittedName>
        <fullName evidence="2">Uncharacterized protein</fullName>
    </submittedName>
</protein>
<dbReference type="OrthoDB" id="382232at2157"/>
<evidence type="ECO:0000313" key="3">
    <source>
        <dbReference type="Proteomes" id="UP000195137"/>
    </source>
</evidence>
<reference evidence="2 3" key="1">
    <citation type="submission" date="2016-12" db="EMBL/GenBank/DDBJ databases">
        <title>Discovery of methanogenic haloarchaea.</title>
        <authorList>
            <person name="Sorokin D.Y."/>
            <person name="Makarova K.S."/>
            <person name="Abbas B."/>
            <person name="Ferrer M."/>
            <person name="Golyshin P.N."/>
        </authorList>
    </citation>
    <scope>NUCLEOTIDE SEQUENCE [LARGE SCALE GENOMIC DNA]</scope>
    <source>
        <strain evidence="2">AMET1</strain>
    </source>
</reference>
<gene>
    <name evidence="2" type="ORF">AMET1_0292</name>
</gene>
<accession>A0A1Y3GH00</accession>
<comment type="caution">
    <text evidence="2">The sequence shown here is derived from an EMBL/GenBank/DDBJ whole genome shotgun (WGS) entry which is preliminary data.</text>
</comment>
<feature type="transmembrane region" description="Helical" evidence="1">
    <location>
        <begin position="38"/>
        <end position="58"/>
    </location>
</feature>
<dbReference type="EMBL" id="MRZU01000003">
    <property type="protein sequence ID" value="OUJ18646.1"/>
    <property type="molecule type" value="Genomic_DNA"/>
</dbReference>
<feature type="transmembrane region" description="Helical" evidence="1">
    <location>
        <begin position="151"/>
        <end position="173"/>
    </location>
</feature>
<keyword evidence="1" id="KW-1133">Transmembrane helix</keyword>
<evidence type="ECO:0000256" key="1">
    <source>
        <dbReference type="SAM" id="Phobius"/>
    </source>
</evidence>
<organism evidence="2 3">
    <name type="scientific">Methanonatronarchaeum thermophilum</name>
    <dbReference type="NCBI Taxonomy" id="1927129"/>
    <lineage>
        <taxon>Archaea</taxon>
        <taxon>Methanobacteriati</taxon>
        <taxon>Methanobacteriota</taxon>
        <taxon>Methanonatronarchaeia</taxon>
        <taxon>Methanonatronarchaeales</taxon>
        <taxon>Methanonatronarchaeaceae</taxon>
        <taxon>Methanonatronarchaeum</taxon>
    </lineage>
</organism>
<dbReference type="AlphaFoldDB" id="A0A1Y3GH00"/>